<feature type="transmembrane region" description="Helical" evidence="1">
    <location>
        <begin position="39"/>
        <end position="57"/>
    </location>
</feature>
<keyword evidence="1" id="KW-1133">Transmembrane helix</keyword>
<keyword evidence="1" id="KW-0812">Transmembrane</keyword>
<organism evidence="2 3">
    <name type="scientific">Flagellimonas marina</name>
    <dbReference type="NCBI Taxonomy" id="1775168"/>
    <lineage>
        <taxon>Bacteria</taxon>
        <taxon>Pseudomonadati</taxon>
        <taxon>Bacteroidota</taxon>
        <taxon>Flavobacteriia</taxon>
        <taxon>Flavobacteriales</taxon>
        <taxon>Flavobacteriaceae</taxon>
        <taxon>Flagellimonas</taxon>
    </lineage>
</organism>
<dbReference type="RefSeq" id="WP_379765532.1">
    <property type="nucleotide sequence ID" value="NZ_JBHSCL010000007.1"/>
</dbReference>
<comment type="caution">
    <text evidence="2">The sequence shown here is derived from an EMBL/GenBank/DDBJ whole genome shotgun (WGS) entry which is preliminary data.</text>
</comment>
<dbReference type="InterPro" id="IPR020509">
    <property type="entry name" value="Uncharacterised_YnzE"/>
</dbReference>
<feature type="transmembrane region" description="Helical" evidence="1">
    <location>
        <begin position="7"/>
        <end position="27"/>
    </location>
</feature>
<sequence length="135" mass="15482">MKFFRAVFIGLIIWILGVSIFLLSYFMPIMDDLDFQANLVLSLAVVPIVWMGSWFYYTKDATTHGMMVGTILFLTSALMDALITVPYMMAPYGETYHSFFTAPSFWLIAVEFLLTAVLFWSFRVKSNSQKTINSK</sequence>
<dbReference type="Proteomes" id="UP001595841">
    <property type="component" value="Unassembled WGS sequence"/>
</dbReference>
<name>A0ABV8PQ54_9FLAO</name>
<gene>
    <name evidence="2" type="ORF">ACFOWS_13755</name>
</gene>
<proteinExistence type="predicted"/>
<reference evidence="3" key="1">
    <citation type="journal article" date="2019" name="Int. J. Syst. Evol. Microbiol.">
        <title>The Global Catalogue of Microorganisms (GCM) 10K type strain sequencing project: providing services to taxonomists for standard genome sequencing and annotation.</title>
        <authorList>
            <consortium name="The Broad Institute Genomics Platform"/>
            <consortium name="The Broad Institute Genome Sequencing Center for Infectious Disease"/>
            <person name="Wu L."/>
            <person name="Ma J."/>
        </authorList>
    </citation>
    <scope>NUCLEOTIDE SEQUENCE [LARGE SCALE GENOMIC DNA]</scope>
    <source>
        <strain evidence="3">CGMCC 1.15774</strain>
    </source>
</reference>
<accession>A0ABV8PQ54</accession>
<keyword evidence="1" id="KW-0472">Membrane</keyword>
<evidence type="ECO:0000313" key="3">
    <source>
        <dbReference type="Proteomes" id="UP001595841"/>
    </source>
</evidence>
<evidence type="ECO:0000313" key="2">
    <source>
        <dbReference type="EMBL" id="MFC4221211.1"/>
    </source>
</evidence>
<keyword evidence="3" id="KW-1185">Reference proteome</keyword>
<protein>
    <submittedName>
        <fullName evidence="2">DUF5367 family protein</fullName>
    </submittedName>
</protein>
<dbReference type="EMBL" id="JBHSCL010000007">
    <property type="protein sequence ID" value="MFC4221211.1"/>
    <property type="molecule type" value="Genomic_DNA"/>
</dbReference>
<feature type="transmembrane region" description="Helical" evidence="1">
    <location>
        <begin position="102"/>
        <end position="122"/>
    </location>
</feature>
<evidence type="ECO:0000256" key="1">
    <source>
        <dbReference type="SAM" id="Phobius"/>
    </source>
</evidence>
<feature type="transmembrane region" description="Helical" evidence="1">
    <location>
        <begin position="69"/>
        <end position="90"/>
    </location>
</feature>
<dbReference type="Pfam" id="PF17329">
    <property type="entry name" value="DUF5367"/>
    <property type="match status" value="1"/>
</dbReference>